<proteinExistence type="predicted"/>
<feature type="domain" description="Glycosyl transferase CAP10" evidence="1">
    <location>
        <begin position="247"/>
        <end position="541"/>
    </location>
</feature>
<dbReference type="SUPFAM" id="SSF53448">
    <property type="entry name" value="Nucleotide-diphospho-sugar transferases"/>
    <property type="match status" value="1"/>
</dbReference>
<organism evidence="2">
    <name type="scientific">viral metagenome</name>
    <dbReference type="NCBI Taxonomy" id="1070528"/>
    <lineage>
        <taxon>unclassified sequences</taxon>
        <taxon>metagenomes</taxon>
        <taxon>organismal metagenomes</taxon>
    </lineage>
</organism>
<dbReference type="EMBL" id="MN739753">
    <property type="protein sequence ID" value="QHT25026.1"/>
    <property type="molecule type" value="Genomic_DNA"/>
</dbReference>
<dbReference type="PANTHER" id="PTHR12203:SF119">
    <property type="entry name" value="GLYCOSYL TRANSFERASE CAP10 DOMAIN-CONTAINING PROTEIN"/>
    <property type="match status" value="1"/>
</dbReference>
<dbReference type="SMART" id="SM00672">
    <property type="entry name" value="CAP10"/>
    <property type="match status" value="1"/>
</dbReference>
<evidence type="ECO:0000259" key="1">
    <source>
        <dbReference type="SMART" id="SM00672"/>
    </source>
</evidence>
<reference evidence="2" key="1">
    <citation type="journal article" date="2020" name="Nature">
        <title>Giant virus diversity and host interactions through global metagenomics.</title>
        <authorList>
            <person name="Schulz F."/>
            <person name="Roux S."/>
            <person name="Paez-Espino D."/>
            <person name="Jungbluth S."/>
            <person name="Walsh D.A."/>
            <person name="Denef V.J."/>
            <person name="McMahon K.D."/>
            <person name="Konstantinidis K.T."/>
            <person name="Eloe-Fadrosh E.A."/>
            <person name="Kyrpides N.C."/>
            <person name="Woyke T."/>
        </authorList>
    </citation>
    <scope>NUCLEOTIDE SEQUENCE</scope>
    <source>
        <strain evidence="2">GVMAG-M-3300023179-150</strain>
    </source>
</reference>
<name>A0A6C0E780_9ZZZZ</name>
<dbReference type="AlphaFoldDB" id="A0A6C0E780"/>
<dbReference type="InterPro" id="IPR006598">
    <property type="entry name" value="CAP10"/>
</dbReference>
<sequence>MKITHKKSKNSSKEYDFSNPIKKHFKNLNYKNKETCLNNHIIYQHPEHPKLKAIFPFITSYEDINRVIYSNILDEKTGIKIKSLLTKIDNIKSNNDNNSSRKRSSNKLELSKDIRNEIDFKLNSQVYELISSRTVFNTLNYLFQKISNGIYVQIKNNIVASFVPFINTNFINNWGHLIKLPKEYKNLDEYYQAKKKEFNTEGFKYLNNRDLWRASNCLIQTGPLASINDAYWAEMYNMIELTCQKHKVEDVEFFINLRHFPVLKNDFTEPFNNIFGNDVPLTSYLYTSYHPILSVSTNDNFGDLTYPSPDDWRLITKEFYRNDCTNDYINDPDQEDSDASKKSKYHVKISWNNKKDIAYFRDDTSGCGTVSKNNNRLKLVEFSKKYPSLIDAKITQISERDKYNNELQFHTFNTQILHDNDKSDDSDEANYIYYEKYKYIISIQGYGIDPKLPYYLSLGSLIFRVDGEYNGWYDNLLKPYKHYIPVKKDLSDLVSLIKWAKSHDQTAEKIARNAQIAFKKYFNQNTVTEYWSYLLKSISHKRLDTESLDEDFNKYKAQIKIIPHVPFARPITTGISSYKLGIIIPYYNENIEYGRVRNELVSHLVKMFKDYNELNYKIIIVEQYDDKSKFNKGQLVNLGLLIAKKHNCTHIVINNLRFKPTKPLIPYYLSFEQANKAPVHIGFSWLSKYKGHYLGKCALWNLNMLENIGGYNINIWGWGCSDAILYHRYLKYAANKKIDPIIYIPISEEAGTNIYVDQVSPIQQHLLDGQYGQLKILLDWHNDTYDDITKLNKFFKKIIKKTHKKTITHSNSTSSLSKDTNIRYNKKLQLMETHISSPTEHYVFRLLNNIHNNFIY</sequence>
<evidence type="ECO:0000313" key="2">
    <source>
        <dbReference type="EMBL" id="QHT25026.1"/>
    </source>
</evidence>
<protein>
    <recommendedName>
        <fullName evidence="1">Glycosyl transferase CAP10 domain-containing protein</fullName>
    </recommendedName>
</protein>
<dbReference type="Pfam" id="PF05686">
    <property type="entry name" value="Glyco_transf_90"/>
    <property type="match status" value="1"/>
</dbReference>
<dbReference type="Pfam" id="PF13733">
    <property type="entry name" value="Glyco_transf_7N"/>
    <property type="match status" value="1"/>
</dbReference>
<dbReference type="InterPro" id="IPR051091">
    <property type="entry name" value="O-Glucosyltr/Glycosyltrsf_90"/>
</dbReference>
<accession>A0A6C0E780</accession>
<dbReference type="Gene3D" id="3.90.550.10">
    <property type="entry name" value="Spore Coat Polysaccharide Biosynthesis Protein SpsA, Chain A"/>
    <property type="match status" value="1"/>
</dbReference>
<dbReference type="InterPro" id="IPR029044">
    <property type="entry name" value="Nucleotide-diphossugar_trans"/>
</dbReference>
<dbReference type="PANTHER" id="PTHR12203">
    <property type="entry name" value="KDEL LYS-ASP-GLU-LEU CONTAINING - RELATED"/>
    <property type="match status" value="1"/>
</dbReference>
<dbReference type="InterPro" id="IPR027995">
    <property type="entry name" value="Galactosyl_T_N"/>
</dbReference>